<evidence type="ECO:0000256" key="3">
    <source>
        <dbReference type="ARBA" id="ARBA00004841"/>
    </source>
</evidence>
<keyword evidence="10" id="KW-0472">Membrane</keyword>
<evidence type="ECO:0000256" key="5">
    <source>
        <dbReference type="ARBA" id="ARBA00005584"/>
    </source>
</evidence>
<dbReference type="Pfam" id="PF21174">
    <property type="entry name" value="Glce_b_sandwich"/>
    <property type="match status" value="1"/>
</dbReference>
<keyword evidence="11" id="KW-0413">Isomerase</keyword>
<dbReference type="Pfam" id="PF06662">
    <property type="entry name" value="C5-epim_C"/>
    <property type="match status" value="1"/>
</dbReference>
<evidence type="ECO:0000313" key="16">
    <source>
        <dbReference type="EMBL" id="KAL0268107.1"/>
    </source>
</evidence>
<evidence type="ECO:0000256" key="1">
    <source>
        <dbReference type="ARBA" id="ARBA00000434"/>
    </source>
</evidence>
<organism evidence="16">
    <name type="scientific">Menopon gallinae</name>
    <name type="common">poultry shaft louse</name>
    <dbReference type="NCBI Taxonomy" id="328185"/>
    <lineage>
        <taxon>Eukaryota</taxon>
        <taxon>Metazoa</taxon>
        <taxon>Ecdysozoa</taxon>
        <taxon>Arthropoda</taxon>
        <taxon>Hexapoda</taxon>
        <taxon>Insecta</taxon>
        <taxon>Pterygota</taxon>
        <taxon>Neoptera</taxon>
        <taxon>Paraneoptera</taxon>
        <taxon>Psocodea</taxon>
        <taxon>Troctomorpha</taxon>
        <taxon>Phthiraptera</taxon>
        <taxon>Amblycera</taxon>
        <taxon>Menoponidae</taxon>
        <taxon>Menopon</taxon>
    </lineage>
</organism>
<reference evidence="16" key="1">
    <citation type="journal article" date="2024" name="Gigascience">
        <title>Chromosome-level genome of the poultry shaft louse Menopon gallinae provides insight into the host-switching and adaptive evolution of parasitic lice.</title>
        <authorList>
            <person name="Xu Y."/>
            <person name="Ma L."/>
            <person name="Liu S."/>
            <person name="Liang Y."/>
            <person name="Liu Q."/>
            <person name="He Z."/>
            <person name="Tian L."/>
            <person name="Duan Y."/>
            <person name="Cai W."/>
            <person name="Li H."/>
            <person name="Song F."/>
        </authorList>
    </citation>
    <scope>NUCLEOTIDE SEQUENCE</scope>
    <source>
        <strain evidence="16">Cailab_2023a</strain>
    </source>
</reference>
<dbReference type="PANTHER" id="PTHR13174:SF3">
    <property type="entry name" value="D-GLUCURONYL C5-EPIMERASE"/>
    <property type="match status" value="1"/>
</dbReference>
<dbReference type="PANTHER" id="PTHR13174">
    <property type="entry name" value="D-GLUCURONYL C5-EPIMERASE"/>
    <property type="match status" value="1"/>
</dbReference>
<dbReference type="EMBL" id="JARGDH010000005">
    <property type="protein sequence ID" value="KAL0268107.1"/>
    <property type="molecule type" value="Genomic_DNA"/>
</dbReference>
<accession>A0AAW2HEJ9</accession>
<dbReference type="GO" id="GO:0015012">
    <property type="term" value="P:heparan sulfate proteoglycan biosynthetic process"/>
    <property type="evidence" value="ECO:0007669"/>
    <property type="project" value="InterPro"/>
</dbReference>
<comment type="pathway">
    <text evidence="4">Glycan metabolism; heparan sulfate biosynthesis.</text>
</comment>
<keyword evidence="8" id="KW-0735">Signal-anchor</keyword>
<comment type="similarity">
    <text evidence="5">Belongs to the D-glucuronyl C5-epimerase family.</text>
</comment>
<dbReference type="AlphaFoldDB" id="A0AAW2HEJ9"/>
<evidence type="ECO:0000256" key="9">
    <source>
        <dbReference type="ARBA" id="ARBA00022989"/>
    </source>
</evidence>
<comment type="caution">
    <text evidence="16">The sequence shown here is derived from an EMBL/GenBank/DDBJ whole genome shotgun (WGS) entry which is preliminary data.</text>
</comment>
<dbReference type="InterPro" id="IPR059154">
    <property type="entry name" value="Glce_b_sandwich"/>
</dbReference>
<protein>
    <recommendedName>
        <fullName evidence="6">heparosan-N-sulfate-glucuronate 5-epimerase</fullName>
        <ecNumber evidence="6">5.1.3.17</ecNumber>
    </recommendedName>
</protein>
<proteinExistence type="inferred from homology"/>
<dbReference type="EC" id="5.1.3.17" evidence="6"/>
<gene>
    <name evidence="16" type="ORF">PYX00_010175</name>
</gene>
<feature type="signal peptide" evidence="13">
    <location>
        <begin position="1"/>
        <end position="22"/>
    </location>
</feature>
<evidence type="ECO:0000256" key="8">
    <source>
        <dbReference type="ARBA" id="ARBA00022968"/>
    </source>
</evidence>
<dbReference type="InterPro" id="IPR039721">
    <property type="entry name" value="C5-epimerase"/>
</dbReference>
<evidence type="ECO:0000256" key="6">
    <source>
        <dbReference type="ARBA" id="ARBA00012087"/>
    </source>
</evidence>
<keyword evidence="7" id="KW-0812">Transmembrane</keyword>
<evidence type="ECO:0000256" key="11">
    <source>
        <dbReference type="ARBA" id="ARBA00023235"/>
    </source>
</evidence>
<keyword evidence="9" id="KW-1133">Transmembrane helix</keyword>
<dbReference type="GO" id="GO:0047464">
    <property type="term" value="F:heparosan-N-sulfate-glucuronate 5-epimerase activity"/>
    <property type="evidence" value="ECO:0007669"/>
    <property type="project" value="UniProtKB-EC"/>
</dbReference>
<evidence type="ECO:0000259" key="14">
    <source>
        <dbReference type="Pfam" id="PF06662"/>
    </source>
</evidence>
<keyword evidence="13" id="KW-0732">Signal</keyword>
<feature type="domain" description="D-glucuronyl C5-epimerase beta-sandwich" evidence="15">
    <location>
        <begin position="225"/>
        <end position="342"/>
    </location>
</feature>
<sequence length="574" mass="65351">MRINFKIIIVLVCLCLVLVTLSFWTRCADFQHSIRKFSPKLGELEQFKKLSNSQADKLGLGFEEIECVINQEYSVSCRKEGEEVYLPFSFLHKYFEVYGKLASYDGLEKFEWSHSYSKVYRPKAKYDPRGVFMYFEKYNVEARDRVKCLSAIEGVPISTQWESQGYYYPTQIAQFGLSHYSKNLTEPEPRRKIIEDGGKEMANWQPSNTGATFNRVVQPDGDGNLVLEFQTSDSLASQVVLQLDHVLDLIFQVDIKLSLNSSLTVTLQSRDSREIFYLHYIASDLHISAQNEHTYHGLGSNRWVKITRDLVMDIQKGIIFQGKPKRKISKSKIKIVEISLQGAGYIDNMTLSSSEHLSHFYDAAEWFVNHQDPNTGGWVNPVTRRLASGLAELDPGWCSAMGQGHGISVLARAYFHSGGDMKYLLAAIEALRPFRTPSQDGGVLATFLGQYPWYEEYPTTPSSFVLNGFIYSLLGLYDLKTIAPPRFAKEATALFEQGMRSLKKLLPLFDMGSTSSYDLRHFTLNVAPNIARWDYHATHVNQLLLLNTIDNDPLLSSTAERWLGYMTGKRSTHN</sequence>
<evidence type="ECO:0000256" key="7">
    <source>
        <dbReference type="ARBA" id="ARBA00022692"/>
    </source>
</evidence>
<feature type="chain" id="PRO_5043374251" description="heparosan-N-sulfate-glucuronate 5-epimerase" evidence="13">
    <location>
        <begin position="23"/>
        <end position="574"/>
    </location>
</feature>
<evidence type="ECO:0000256" key="2">
    <source>
        <dbReference type="ARBA" id="ARBA00004606"/>
    </source>
</evidence>
<dbReference type="InterPro" id="IPR010598">
    <property type="entry name" value="C5-epim_C"/>
</dbReference>
<feature type="domain" description="D-glucuronyl C5-epimerase C-terminal" evidence="14">
    <location>
        <begin position="371"/>
        <end position="562"/>
    </location>
</feature>
<evidence type="ECO:0000256" key="10">
    <source>
        <dbReference type="ARBA" id="ARBA00023136"/>
    </source>
</evidence>
<evidence type="ECO:0000256" key="12">
    <source>
        <dbReference type="ARBA" id="ARBA00037847"/>
    </source>
</evidence>
<comment type="catalytic activity">
    <reaction evidence="1">
        <text>[heparosan-N-sulfate](n) = [heparan-N-sulfate](n)</text>
        <dbReference type="Rhea" id="RHEA:20197"/>
        <dbReference type="Rhea" id="RHEA-COMP:9556"/>
        <dbReference type="Rhea" id="RHEA-COMP:9557"/>
        <dbReference type="ChEBI" id="CHEBI:58041"/>
        <dbReference type="ChEBI" id="CHEBI:58287"/>
        <dbReference type="EC" id="5.1.3.17"/>
    </reaction>
</comment>
<comment type="pathway">
    <text evidence="3">Glycan metabolism; heparin biosynthesis.</text>
</comment>
<evidence type="ECO:0000259" key="15">
    <source>
        <dbReference type="Pfam" id="PF21174"/>
    </source>
</evidence>
<name>A0AAW2HEJ9_9NEOP</name>
<evidence type="ECO:0000256" key="13">
    <source>
        <dbReference type="SAM" id="SignalP"/>
    </source>
</evidence>
<comment type="subcellular location">
    <subcellularLocation>
        <location evidence="12">Endomembrane system</location>
        <topology evidence="12">Single-pass membrane protein</topology>
    </subcellularLocation>
    <subcellularLocation>
        <location evidence="2">Membrane</location>
        <topology evidence="2">Single-pass type II membrane protein</topology>
    </subcellularLocation>
</comment>
<dbReference type="GO" id="GO:0005794">
    <property type="term" value="C:Golgi apparatus"/>
    <property type="evidence" value="ECO:0007669"/>
    <property type="project" value="TreeGrafter"/>
</dbReference>
<evidence type="ECO:0000256" key="4">
    <source>
        <dbReference type="ARBA" id="ARBA00005093"/>
    </source>
</evidence>